<organism evidence="1 2">
    <name type="scientific">Ambrosiozyma monospora</name>
    <name type="common">Yeast</name>
    <name type="synonym">Endomycopsis monosporus</name>
    <dbReference type="NCBI Taxonomy" id="43982"/>
    <lineage>
        <taxon>Eukaryota</taxon>
        <taxon>Fungi</taxon>
        <taxon>Dikarya</taxon>
        <taxon>Ascomycota</taxon>
        <taxon>Saccharomycotina</taxon>
        <taxon>Pichiomycetes</taxon>
        <taxon>Pichiales</taxon>
        <taxon>Pichiaceae</taxon>
        <taxon>Ambrosiozyma</taxon>
    </lineage>
</organism>
<sequence length="579" mass="64531">MSPNNSNRTAILPKFELEFPNKNHVFFNSHNRVKGRVELQFVAEALDVTAITVGFKGDCTLTQGQAGDEGVPVRKQSKKDGGDSNAERRDTKSEALFKYSATVFNSKKSCDFPEGYLLEYPLDYKLPVDLKTLPSSCESLVLDGGALTGDISVTYEIFVKVEYLHNKSRNDGTYIEFLCPIKFQAVTVSQDSVSLFVDPIKTVSHSYVYQNKHKMLFPDPILGGVISAKNHGGGRTKFKKKYLGGLFPGDAGTLKDIPLKLSLAIPSSFDVDRPIGDLRLRIESTQEKFTDEDLGYNGMSTKLGFFEIESITVTLLQYISTTTTERTPLLYTIVSTSLLEEKKFGGNRPVIDLYKFKYDPETKTRYLNTNLIHFLQQKSTLSQKLKQPVINKIKLDDLFTCQNTIKIDITIGTGQQLRRSTMNKKDTHVFSFTKHDITFKMACDTFRSPLCDVNQIEPSSYSSPTDLATTRNSKSPNSPTSPELSLEGTRLATPNSNPADKSTKERFFRTGPVVYTSPSSFYSRWYDISSQSVKFSEFGFRGGVKNSNNDNWTYGSITAFLTAYSLSHNTAGIAGIGGS</sequence>
<protein>
    <submittedName>
        <fullName evidence="1">Unnamed protein product</fullName>
    </submittedName>
</protein>
<evidence type="ECO:0000313" key="1">
    <source>
        <dbReference type="EMBL" id="GME85257.1"/>
    </source>
</evidence>
<dbReference type="EMBL" id="BSXS01006240">
    <property type="protein sequence ID" value="GME85257.1"/>
    <property type="molecule type" value="Genomic_DNA"/>
</dbReference>
<name>A0ACB5TCB5_AMBMO</name>
<dbReference type="Proteomes" id="UP001165064">
    <property type="component" value="Unassembled WGS sequence"/>
</dbReference>
<comment type="caution">
    <text evidence="1">The sequence shown here is derived from an EMBL/GenBank/DDBJ whole genome shotgun (WGS) entry which is preliminary data.</text>
</comment>
<gene>
    <name evidence="1" type="ORF">Amon02_000748800</name>
</gene>
<proteinExistence type="predicted"/>
<accession>A0ACB5TCB5</accession>
<reference evidence="1" key="1">
    <citation type="submission" date="2023-04" db="EMBL/GenBank/DDBJ databases">
        <title>Ambrosiozyma monospora NBRC 10751.</title>
        <authorList>
            <person name="Ichikawa N."/>
            <person name="Sato H."/>
            <person name="Tonouchi N."/>
        </authorList>
    </citation>
    <scope>NUCLEOTIDE SEQUENCE</scope>
    <source>
        <strain evidence="1">NBRC 10751</strain>
    </source>
</reference>
<keyword evidence="2" id="KW-1185">Reference proteome</keyword>
<evidence type="ECO:0000313" key="2">
    <source>
        <dbReference type="Proteomes" id="UP001165064"/>
    </source>
</evidence>